<dbReference type="Gene3D" id="3.90.226.10">
    <property type="entry name" value="2-enoyl-CoA Hydratase, Chain A, domain 1"/>
    <property type="match status" value="1"/>
</dbReference>
<name>A0A645E0M4_9ZZZZ</name>
<protein>
    <submittedName>
        <fullName evidence="1">Uncharacterized protein</fullName>
    </submittedName>
</protein>
<dbReference type="EMBL" id="VSSQ01041638">
    <property type="protein sequence ID" value="MPM95105.1"/>
    <property type="molecule type" value="Genomic_DNA"/>
</dbReference>
<accession>A0A645E0M4</accession>
<proteinExistence type="predicted"/>
<gene>
    <name evidence="1" type="ORF">SDC9_142256</name>
</gene>
<comment type="caution">
    <text evidence="1">The sequence shown here is derived from an EMBL/GenBank/DDBJ whole genome shotgun (WGS) entry which is preliminary data.</text>
</comment>
<organism evidence="1">
    <name type="scientific">bioreactor metagenome</name>
    <dbReference type="NCBI Taxonomy" id="1076179"/>
    <lineage>
        <taxon>unclassified sequences</taxon>
        <taxon>metagenomes</taxon>
        <taxon>ecological metagenomes</taxon>
    </lineage>
</organism>
<dbReference type="SUPFAM" id="SSF52096">
    <property type="entry name" value="ClpP/crotonase"/>
    <property type="match status" value="1"/>
</dbReference>
<dbReference type="AlphaFoldDB" id="A0A645E0M4"/>
<reference evidence="1" key="1">
    <citation type="submission" date="2019-08" db="EMBL/GenBank/DDBJ databases">
        <authorList>
            <person name="Kucharzyk K."/>
            <person name="Murdoch R.W."/>
            <person name="Higgins S."/>
            <person name="Loffler F."/>
        </authorList>
    </citation>
    <scope>NUCLEOTIDE SEQUENCE</scope>
</reference>
<dbReference type="InterPro" id="IPR029045">
    <property type="entry name" value="ClpP/crotonase-like_dom_sf"/>
</dbReference>
<evidence type="ECO:0000313" key="1">
    <source>
        <dbReference type="EMBL" id="MPM95105.1"/>
    </source>
</evidence>
<sequence>MDKYTGSSGEDFVCYLRTVDNVIFVGSNTRGGHICGNVCYHLYLPNSGLKIGFGTSLGFAETMENTDGIGIMPDLWVNPDDAMDAVMRLIDHYGLNSEQTAASSAS</sequence>